<name>A0A226E4P4_FOLCA</name>
<keyword evidence="3" id="KW-1185">Reference proteome</keyword>
<gene>
    <name evidence="2" type="ORF">Fcan01_13512</name>
</gene>
<evidence type="ECO:0008006" key="4">
    <source>
        <dbReference type="Google" id="ProtNLM"/>
    </source>
</evidence>
<dbReference type="EMBL" id="LNIX01000007">
    <property type="protein sequence ID" value="OXA51881.1"/>
    <property type="molecule type" value="Genomic_DNA"/>
</dbReference>
<keyword evidence="1" id="KW-1133">Transmembrane helix</keyword>
<dbReference type="Proteomes" id="UP000198287">
    <property type="component" value="Unassembled WGS sequence"/>
</dbReference>
<organism evidence="2 3">
    <name type="scientific">Folsomia candida</name>
    <name type="common">Springtail</name>
    <dbReference type="NCBI Taxonomy" id="158441"/>
    <lineage>
        <taxon>Eukaryota</taxon>
        <taxon>Metazoa</taxon>
        <taxon>Ecdysozoa</taxon>
        <taxon>Arthropoda</taxon>
        <taxon>Hexapoda</taxon>
        <taxon>Collembola</taxon>
        <taxon>Entomobryomorpha</taxon>
        <taxon>Isotomoidea</taxon>
        <taxon>Isotomidae</taxon>
        <taxon>Proisotominae</taxon>
        <taxon>Folsomia</taxon>
    </lineage>
</organism>
<feature type="transmembrane region" description="Helical" evidence="1">
    <location>
        <begin position="340"/>
        <end position="358"/>
    </location>
</feature>
<protein>
    <recommendedName>
        <fullName evidence="4">Gustatory receptor</fullName>
    </recommendedName>
</protein>
<keyword evidence="1" id="KW-0812">Transmembrane</keyword>
<keyword evidence="1" id="KW-0472">Membrane</keyword>
<comment type="caution">
    <text evidence="2">The sequence shown here is derived from an EMBL/GenBank/DDBJ whole genome shotgun (WGS) entry which is preliminary data.</text>
</comment>
<evidence type="ECO:0000313" key="2">
    <source>
        <dbReference type="EMBL" id="OXA51881.1"/>
    </source>
</evidence>
<reference evidence="2 3" key="1">
    <citation type="submission" date="2015-12" db="EMBL/GenBank/DDBJ databases">
        <title>The genome of Folsomia candida.</title>
        <authorList>
            <person name="Faddeeva A."/>
            <person name="Derks M.F."/>
            <person name="Anvar Y."/>
            <person name="Smit S."/>
            <person name="Van Straalen N."/>
            <person name="Roelofs D."/>
        </authorList>
    </citation>
    <scope>NUCLEOTIDE SEQUENCE [LARGE SCALE GENOMIC DNA]</scope>
    <source>
        <strain evidence="2 3">VU population</strain>
        <tissue evidence="2">Whole body</tissue>
    </source>
</reference>
<accession>A0A226E4P4</accession>
<feature type="transmembrane region" description="Helical" evidence="1">
    <location>
        <begin position="20"/>
        <end position="38"/>
    </location>
</feature>
<sequence length="360" mass="41002">MFIPIVTSVRQKIAQSRDVLVLYYFDVFRCIVMLPYLLTYSVTLWSRSDAVKDVVKQSTYNSGYFGKNPSEPSQQAWWHRFYNRLNKVAFLCACAIILPVISTRSAVGDIVGDPIATVMNQSLQAKYSLFLKDADYERNSSNRNETGSELSMTVDNPSWDSILLYILHIISTHSKDAMDCFASLSIIISAITLLEAAQCFTSNLQEANFSFSTATQVPGILDQFYDLKKFSEPINRFVAPTTFFYSIVSISYMTVKFDDIAATMKFLDKFEILYFLINDAYLFFMAARVCQEMHEFWKWLVRRETRTLLSPEEMTTLLADVSTTPIGISGNGMFTIDHKFLGTIGITLITLFVIVLQVKK</sequence>
<evidence type="ECO:0000313" key="3">
    <source>
        <dbReference type="Proteomes" id="UP000198287"/>
    </source>
</evidence>
<dbReference type="AlphaFoldDB" id="A0A226E4P4"/>
<evidence type="ECO:0000256" key="1">
    <source>
        <dbReference type="SAM" id="Phobius"/>
    </source>
</evidence>
<proteinExistence type="predicted"/>